<dbReference type="PANTHER" id="PTHR43727:SF2">
    <property type="entry name" value="GROUP IV DECARBOXYLASE"/>
    <property type="match status" value="1"/>
</dbReference>
<dbReference type="Gene3D" id="2.40.37.10">
    <property type="entry name" value="Lyase, Ornithine Decarboxylase, Chain A, domain 1"/>
    <property type="match status" value="1"/>
</dbReference>
<dbReference type="InterPro" id="IPR002986">
    <property type="entry name" value="DAP_deCOOHase_LysA"/>
</dbReference>
<name>A0A846MRY0_9BACT</name>
<feature type="domain" description="Orn/DAP/Arg decarboxylase 2 C-terminal" evidence="9">
    <location>
        <begin position="27"/>
        <end position="363"/>
    </location>
</feature>
<accession>A0A846MRY0</accession>
<gene>
    <name evidence="5" type="primary">lysA</name>
    <name evidence="11" type="ORF">FHS56_001704</name>
</gene>
<keyword evidence="2 5" id="KW-0210">Decarboxylase</keyword>
<comment type="catalytic activity">
    <reaction evidence="5 8">
        <text>meso-2,6-diaminopimelate + H(+) = L-lysine + CO2</text>
        <dbReference type="Rhea" id="RHEA:15101"/>
        <dbReference type="ChEBI" id="CHEBI:15378"/>
        <dbReference type="ChEBI" id="CHEBI:16526"/>
        <dbReference type="ChEBI" id="CHEBI:32551"/>
        <dbReference type="ChEBI" id="CHEBI:57791"/>
        <dbReference type="EC" id="4.1.1.20"/>
    </reaction>
</comment>
<dbReference type="InterPro" id="IPR022644">
    <property type="entry name" value="De-COase2_N"/>
</dbReference>
<feature type="binding site" evidence="5">
    <location>
        <position position="227"/>
    </location>
    <ligand>
        <name>pyridoxal 5'-phosphate</name>
        <dbReference type="ChEBI" id="CHEBI:597326"/>
    </ligand>
</feature>
<comment type="pathway">
    <text evidence="5 8">Amino-acid biosynthesis; L-lysine biosynthesis via DAP pathway; L-lysine from DL-2,6-diaminopimelate: step 1/1.</text>
</comment>
<keyword evidence="5" id="KW-0028">Amino-acid biosynthesis</keyword>
<feature type="domain" description="Orn/DAP/Arg decarboxylase 2 N-terminal" evidence="10">
    <location>
        <begin position="32"/>
        <end position="275"/>
    </location>
</feature>
<keyword evidence="5 8" id="KW-0457">Lysine biosynthesis</keyword>
<feature type="modified residue" description="N6-(pyridoxal phosphate)lysine" evidence="5 7">
    <location>
        <position position="57"/>
    </location>
</feature>
<comment type="caution">
    <text evidence="5">Lacks conserved residue(s) required for the propagation of feature annotation.</text>
</comment>
<dbReference type="InterPro" id="IPR029066">
    <property type="entry name" value="PLP-binding_barrel"/>
</dbReference>
<dbReference type="FunFam" id="3.20.20.10:FF:000003">
    <property type="entry name" value="Diaminopimelate decarboxylase"/>
    <property type="match status" value="1"/>
</dbReference>
<dbReference type="AlphaFoldDB" id="A0A846MRY0"/>
<dbReference type="SUPFAM" id="SSF50621">
    <property type="entry name" value="Alanine racemase C-terminal domain-like"/>
    <property type="match status" value="1"/>
</dbReference>
<dbReference type="PRINTS" id="PR01181">
    <property type="entry name" value="DAPDCRBXLASE"/>
</dbReference>
<dbReference type="InterPro" id="IPR022643">
    <property type="entry name" value="De-COase2_C"/>
</dbReference>
<dbReference type="NCBIfam" id="TIGR01048">
    <property type="entry name" value="lysA"/>
    <property type="match status" value="1"/>
</dbReference>
<comment type="cofactor">
    <cofactor evidence="1 5 7 8">
        <name>pyridoxal 5'-phosphate</name>
        <dbReference type="ChEBI" id="CHEBI:597326"/>
    </cofactor>
</comment>
<evidence type="ECO:0000256" key="5">
    <source>
        <dbReference type="HAMAP-Rule" id="MF_02120"/>
    </source>
</evidence>
<dbReference type="InterPro" id="IPR000183">
    <property type="entry name" value="Orn/DAP/Arg_de-COase"/>
</dbReference>
<sequence>MELINRQYCLQGIPVTDLCKQFGTPLYVYDASKIEQQVKHMQQAFEQMPVQIKYALKALNNQAILQLMKRLGVGLDAVSIQEVELGLKAGFEPHEILFTPNSVGFEEIKQAVDYGVVVNIDNISILEQFGHTYGSDVPCCIRLNPHIMAGGHHKISTGHIDSKFGISILQMRHLQRVIQTYAIRVNGLHMHTGSDILDAEVFLQGARILFDIAREFPALDFIDFGSGFKVAYKEGDVVTDLETLAQRLKAEYRAFSKEYGKEVEIWFEPGKYLVSEAGYLLVKANVVKTTPATVFVGVNSGLNHLIRPMMYDAYHEIVNASNTEGAKRIYTVVGYICETDTFGWDRQLHEVREGDILVILNAGAYGFTMSSNYNARPRPAEVLLYKGKPYLIRKAESLDDLLRNQLPMPWEEADRAAKQTTVKEK</sequence>
<evidence type="ECO:0000313" key="12">
    <source>
        <dbReference type="Proteomes" id="UP000537126"/>
    </source>
</evidence>
<dbReference type="CDD" id="cd06828">
    <property type="entry name" value="PLPDE_III_DapDC"/>
    <property type="match status" value="1"/>
</dbReference>
<dbReference type="HAMAP" id="MF_02120">
    <property type="entry name" value="LysA"/>
    <property type="match status" value="1"/>
</dbReference>
<evidence type="ECO:0000256" key="6">
    <source>
        <dbReference type="NCBIfam" id="TIGR01048"/>
    </source>
</evidence>
<feature type="binding site" evidence="5">
    <location>
        <position position="365"/>
    </location>
    <ligand>
        <name>substrate</name>
    </ligand>
</feature>
<feature type="active site" description="Proton donor" evidence="7">
    <location>
        <position position="337"/>
    </location>
</feature>
<comment type="function">
    <text evidence="5">Specifically catalyzes the decarboxylation of meso-diaminopimelate (meso-DAP) to L-lysine.</text>
</comment>
<dbReference type="PROSITE" id="PS00878">
    <property type="entry name" value="ODR_DC_2_1"/>
    <property type="match status" value="1"/>
</dbReference>
<dbReference type="EC" id="4.1.1.20" evidence="5 6"/>
<evidence type="ECO:0000256" key="4">
    <source>
        <dbReference type="ARBA" id="ARBA00023239"/>
    </source>
</evidence>
<evidence type="ECO:0000256" key="1">
    <source>
        <dbReference type="ARBA" id="ARBA00001933"/>
    </source>
</evidence>
<evidence type="ECO:0000256" key="7">
    <source>
        <dbReference type="PIRSR" id="PIRSR600183-50"/>
    </source>
</evidence>
<feature type="binding site" evidence="5">
    <location>
        <position position="338"/>
    </location>
    <ligand>
        <name>substrate</name>
    </ligand>
</feature>
<feature type="binding site" evidence="5">
    <location>
        <position position="311"/>
    </location>
    <ligand>
        <name>substrate</name>
    </ligand>
</feature>
<dbReference type="GO" id="GO:0008836">
    <property type="term" value="F:diaminopimelate decarboxylase activity"/>
    <property type="evidence" value="ECO:0007669"/>
    <property type="project" value="UniProtKB-UniRule"/>
</dbReference>
<evidence type="ECO:0000313" key="11">
    <source>
        <dbReference type="EMBL" id="NIK74191.1"/>
    </source>
</evidence>
<comment type="similarity">
    <text evidence="5">Belongs to the Orn/Lys/Arg decarboxylase class-II family. LysA subfamily.</text>
</comment>
<feature type="binding site" evidence="5">
    <location>
        <position position="307"/>
    </location>
    <ligand>
        <name>substrate</name>
    </ligand>
</feature>
<dbReference type="InterPro" id="IPR009006">
    <property type="entry name" value="Ala_racemase/Decarboxylase_C"/>
</dbReference>
<dbReference type="PRINTS" id="PR01179">
    <property type="entry name" value="ODADCRBXLASE"/>
</dbReference>
<evidence type="ECO:0000256" key="3">
    <source>
        <dbReference type="ARBA" id="ARBA00022898"/>
    </source>
</evidence>
<reference evidence="11 12" key="1">
    <citation type="submission" date="2020-03" db="EMBL/GenBank/DDBJ databases">
        <title>Genomic Encyclopedia of Type Strains, Phase IV (KMG-IV): sequencing the most valuable type-strain genomes for metagenomic binning, comparative biology and taxonomic classification.</title>
        <authorList>
            <person name="Goeker M."/>
        </authorList>
    </citation>
    <scope>NUCLEOTIDE SEQUENCE [LARGE SCALE GENOMIC DNA]</scope>
    <source>
        <strain evidence="11 12">DSM 5718</strain>
    </source>
</reference>
<dbReference type="Proteomes" id="UP000537126">
    <property type="component" value="Unassembled WGS sequence"/>
</dbReference>
<dbReference type="GO" id="GO:0030170">
    <property type="term" value="F:pyridoxal phosphate binding"/>
    <property type="evidence" value="ECO:0007669"/>
    <property type="project" value="UniProtKB-UniRule"/>
</dbReference>
<proteinExistence type="inferred from homology"/>
<dbReference type="Pfam" id="PF02784">
    <property type="entry name" value="Orn_Arg_deC_N"/>
    <property type="match status" value="1"/>
</dbReference>
<evidence type="ECO:0000259" key="9">
    <source>
        <dbReference type="Pfam" id="PF00278"/>
    </source>
</evidence>
<organism evidence="11 12">
    <name type="scientific">Thermonema lapsum</name>
    <dbReference type="NCBI Taxonomy" id="28195"/>
    <lineage>
        <taxon>Bacteria</taxon>
        <taxon>Pseudomonadati</taxon>
        <taxon>Bacteroidota</taxon>
        <taxon>Cytophagia</taxon>
        <taxon>Cytophagales</taxon>
        <taxon>Thermonemataceae</taxon>
        <taxon>Thermonema</taxon>
    </lineage>
</organism>
<dbReference type="PANTHER" id="PTHR43727">
    <property type="entry name" value="DIAMINOPIMELATE DECARBOXYLASE"/>
    <property type="match status" value="1"/>
</dbReference>
<comment type="subunit">
    <text evidence="5">Homodimer.</text>
</comment>
<dbReference type="Pfam" id="PF00278">
    <property type="entry name" value="Orn_DAP_Arg_deC"/>
    <property type="match status" value="1"/>
</dbReference>
<dbReference type="RefSeq" id="WP_166919634.1">
    <property type="nucleotide sequence ID" value="NZ_JAASRN010000002.1"/>
</dbReference>
<dbReference type="Gene3D" id="3.20.20.10">
    <property type="entry name" value="Alanine racemase"/>
    <property type="match status" value="1"/>
</dbReference>
<dbReference type="EMBL" id="JAASRN010000002">
    <property type="protein sequence ID" value="NIK74191.1"/>
    <property type="molecule type" value="Genomic_DNA"/>
</dbReference>
<keyword evidence="12" id="KW-1185">Reference proteome</keyword>
<comment type="caution">
    <text evidence="11">The sequence shown here is derived from an EMBL/GenBank/DDBJ whole genome shotgun (WGS) entry which is preliminary data.</text>
</comment>
<protein>
    <recommendedName>
        <fullName evidence="5 6">Diaminopimelate decarboxylase</fullName>
        <shortName evidence="5">DAP decarboxylase</shortName>
        <shortName evidence="5">DAPDC</shortName>
        <ecNumber evidence="5 6">4.1.1.20</ecNumber>
    </recommendedName>
</protein>
<evidence type="ECO:0000256" key="8">
    <source>
        <dbReference type="RuleBase" id="RU003738"/>
    </source>
</evidence>
<dbReference type="GO" id="GO:0009089">
    <property type="term" value="P:lysine biosynthetic process via diaminopimelate"/>
    <property type="evidence" value="ECO:0007669"/>
    <property type="project" value="UniProtKB-UniRule"/>
</dbReference>
<evidence type="ECO:0000256" key="2">
    <source>
        <dbReference type="ARBA" id="ARBA00022793"/>
    </source>
</evidence>
<keyword evidence="3 5" id="KW-0663">Pyridoxal phosphate</keyword>
<keyword evidence="4 5" id="KW-0456">Lyase</keyword>
<dbReference type="InterPro" id="IPR022653">
    <property type="entry name" value="De-COase2_pyr-phos_BS"/>
</dbReference>
<dbReference type="SUPFAM" id="SSF51419">
    <property type="entry name" value="PLP-binding barrel"/>
    <property type="match status" value="1"/>
</dbReference>
<dbReference type="UniPathway" id="UPA00034">
    <property type="reaction ID" value="UER00027"/>
</dbReference>
<evidence type="ECO:0000259" key="10">
    <source>
        <dbReference type="Pfam" id="PF02784"/>
    </source>
</evidence>
<feature type="binding site" evidence="5">
    <location>
        <position position="365"/>
    </location>
    <ligand>
        <name>pyridoxal 5'-phosphate</name>
        <dbReference type="ChEBI" id="CHEBI:597326"/>
    </ligand>
</feature>